<evidence type="ECO:0000313" key="11">
    <source>
        <dbReference type="Proteomes" id="UP001597387"/>
    </source>
</evidence>
<feature type="transmembrane region" description="Helical" evidence="8">
    <location>
        <begin position="168"/>
        <end position="188"/>
    </location>
</feature>
<feature type="transmembrane region" description="Helical" evidence="8">
    <location>
        <begin position="34"/>
        <end position="52"/>
    </location>
</feature>
<dbReference type="PANTHER" id="PTHR32507:SF8">
    <property type="entry name" value="CNH1P"/>
    <property type="match status" value="1"/>
</dbReference>
<keyword evidence="3" id="KW-0050">Antiport</keyword>
<comment type="subcellular location">
    <subcellularLocation>
        <location evidence="1">Cell membrane</location>
        <topology evidence="1">Multi-pass membrane protein</topology>
    </subcellularLocation>
</comment>
<evidence type="ECO:0000256" key="3">
    <source>
        <dbReference type="ARBA" id="ARBA00022449"/>
    </source>
</evidence>
<evidence type="ECO:0000259" key="9">
    <source>
        <dbReference type="Pfam" id="PF00999"/>
    </source>
</evidence>
<evidence type="ECO:0000256" key="8">
    <source>
        <dbReference type="SAM" id="Phobius"/>
    </source>
</evidence>
<evidence type="ECO:0000256" key="5">
    <source>
        <dbReference type="ARBA" id="ARBA00022989"/>
    </source>
</evidence>
<keyword evidence="7 8" id="KW-0472">Membrane</keyword>
<feature type="transmembrane region" description="Helical" evidence="8">
    <location>
        <begin position="292"/>
        <end position="311"/>
    </location>
</feature>
<comment type="caution">
    <text evidence="10">The sequence shown here is derived from an EMBL/GenBank/DDBJ whole genome shotgun (WGS) entry which is preliminary data.</text>
</comment>
<dbReference type="InterPro" id="IPR006153">
    <property type="entry name" value="Cation/H_exchanger_TM"/>
</dbReference>
<evidence type="ECO:0000256" key="1">
    <source>
        <dbReference type="ARBA" id="ARBA00004651"/>
    </source>
</evidence>
<evidence type="ECO:0000256" key="7">
    <source>
        <dbReference type="ARBA" id="ARBA00023136"/>
    </source>
</evidence>
<dbReference type="EMBL" id="JBHUHZ010000002">
    <property type="protein sequence ID" value="MFD2163141.1"/>
    <property type="molecule type" value="Genomic_DNA"/>
</dbReference>
<feature type="domain" description="Cation/H+ exchanger transmembrane" evidence="9">
    <location>
        <begin position="19"/>
        <end position="403"/>
    </location>
</feature>
<name>A0ABW4ZNJ3_9SPHI</name>
<evidence type="ECO:0000256" key="4">
    <source>
        <dbReference type="ARBA" id="ARBA00022692"/>
    </source>
</evidence>
<feature type="transmembrane region" description="Helical" evidence="8">
    <location>
        <begin position="99"/>
        <end position="127"/>
    </location>
</feature>
<feature type="transmembrane region" description="Helical" evidence="8">
    <location>
        <begin position="349"/>
        <end position="367"/>
    </location>
</feature>
<feature type="transmembrane region" description="Helical" evidence="8">
    <location>
        <begin position="61"/>
        <end position="79"/>
    </location>
</feature>
<dbReference type="Proteomes" id="UP001597387">
    <property type="component" value="Unassembled WGS sequence"/>
</dbReference>
<protein>
    <submittedName>
        <fullName evidence="10">Cation:proton antiporter</fullName>
    </submittedName>
</protein>
<feature type="transmembrane region" description="Helical" evidence="8">
    <location>
        <begin position="379"/>
        <end position="397"/>
    </location>
</feature>
<keyword evidence="5 8" id="KW-1133">Transmembrane helix</keyword>
<reference evidence="11" key="1">
    <citation type="journal article" date="2019" name="Int. J. Syst. Evol. Microbiol.">
        <title>The Global Catalogue of Microorganisms (GCM) 10K type strain sequencing project: providing services to taxonomists for standard genome sequencing and annotation.</title>
        <authorList>
            <consortium name="The Broad Institute Genomics Platform"/>
            <consortium name="The Broad Institute Genome Sequencing Center for Infectious Disease"/>
            <person name="Wu L."/>
            <person name="Ma J."/>
        </authorList>
    </citation>
    <scope>NUCLEOTIDE SEQUENCE [LARGE SCALE GENOMIC DNA]</scope>
    <source>
        <strain evidence="11">KCTC 42217</strain>
    </source>
</reference>
<feature type="transmembrane region" description="Helical" evidence="8">
    <location>
        <begin position="234"/>
        <end position="250"/>
    </location>
</feature>
<feature type="transmembrane region" description="Helical" evidence="8">
    <location>
        <begin position="200"/>
        <end position="222"/>
    </location>
</feature>
<sequence length="416" mass="45723">MEYFLLLALIGLAAFGMAWMPAISRITRISYSIIYLVLGILSYLFIPDILPVPDMTEHREIAVRVTELVVIVSLMGTGIKIDRAFTFKNWSTPLRLIGIAMIACIAVTTAIGYSLLGLGLASALLLASALAPTDPVLAGDVQVGPPNEKIKSETKFALTAEAGLNDGMAFPFIWLAIVVAGILQGSMIHGDLMSWLSYHVVYKLLAGAAIGYALGRLAGYLVFTMTEKYKKLKTRDGFLAISLTLIVYGITEMAQGYGFIAVFISSITLRHFDKKHEYHDDLHSFVDQTERLLVAMLLLLFGGALVNGILQPLTWKMVLFSVLFVLVVRPATAYLSLYGKKIHIKEKLAISFFGIRGVGSVFYLAFAFGEFNFDAESELWATVAFSILLSILLHGFTASPIMQHLRREIPEENIPG</sequence>
<gene>
    <name evidence="10" type="ORF">ACFSJU_12115</name>
</gene>
<keyword evidence="6" id="KW-0406">Ion transport</keyword>
<dbReference type="PANTHER" id="PTHR32507">
    <property type="entry name" value="NA(+)/H(+) ANTIPORTER 1"/>
    <property type="match status" value="1"/>
</dbReference>
<accession>A0ABW4ZNJ3</accession>
<keyword evidence="4 8" id="KW-0812">Transmembrane</keyword>
<evidence type="ECO:0000313" key="10">
    <source>
        <dbReference type="EMBL" id="MFD2163141.1"/>
    </source>
</evidence>
<dbReference type="RefSeq" id="WP_255901352.1">
    <property type="nucleotide sequence ID" value="NZ_JAFMZO010000002.1"/>
</dbReference>
<keyword evidence="11" id="KW-1185">Reference proteome</keyword>
<organism evidence="10 11">
    <name type="scientific">Paradesertivirga mongoliensis</name>
    <dbReference type="NCBI Taxonomy" id="2100740"/>
    <lineage>
        <taxon>Bacteria</taxon>
        <taxon>Pseudomonadati</taxon>
        <taxon>Bacteroidota</taxon>
        <taxon>Sphingobacteriia</taxon>
        <taxon>Sphingobacteriales</taxon>
        <taxon>Sphingobacteriaceae</taxon>
        <taxon>Paradesertivirga</taxon>
    </lineage>
</organism>
<keyword evidence="2" id="KW-0813">Transport</keyword>
<dbReference type="Pfam" id="PF00999">
    <property type="entry name" value="Na_H_Exchanger"/>
    <property type="match status" value="1"/>
</dbReference>
<evidence type="ECO:0000256" key="6">
    <source>
        <dbReference type="ARBA" id="ARBA00023065"/>
    </source>
</evidence>
<evidence type="ECO:0000256" key="2">
    <source>
        <dbReference type="ARBA" id="ARBA00022448"/>
    </source>
</evidence>
<proteinExistence type="predicted"/>
<feature type="transmembrane region" description="Helical" evidence="8">
    <location>
        <begin position="317"/>
        <end position="337"/>
    </location>
</feature>